<dbReference type="Proteomes" id="UP001281147">
    <property type="component" value="Unassembled WGS sequence"/>
</dbReference>
<protein>
    <submittedName>
        <fullName evidence="1">RAM signaling network component</fullName>
    </submittedName>
</protein>
<keyword evidence="2" id="KW-1185">Reference proteome</keyword>
<gene>
    <name evidence="1" type="primary">SOG2</name>
    <name evidence="1" type="ORF">LTR37_010476</name>
</gene>
<evidence type="ECO:0000313" key="2">
    <source>
        <dbReference type="Proteomes" id="UP001281147"/>
    </source>
</evidence>
<comment type="caution">
    <text evidence="1">The sequence shown here is derived from an EMBL/GenBank/DDBJ whole genome shotgun (WGS) entry which is preliminary data.</text>
</comment>
<evidence type="ECO:0000313" key="1">
    <source>
        <dbReference type="EMBL" id="KAK3710045.1"/>
    </source>
</evidence>
<name>A0ACC3N4Q5_9PEZI</name>
<organism evidence="1 2">
    <name type="scientific">Vermiconidia calcicola</name>
    <dbReference type="NCBI Taxonomy" id="1690605"/>
    <lineage>
        <taxon>Eukaryota</taxon>
        <taxon>Fungi</taxon>
        <taxon>Dikarya</taxon>
        <taxon>Ascomycota</taxon>
        <taxon>Pezizomycotina</taxon>
        <taxon>Dothideomycetes</taxon>
        <taxon>Dothideomycetidae</taxon>
        <taxon>Mycosphaerellales</taxon>
        <taxon>Extremaceae</taxon>
        <taxon>Vermiconidia</taxon>
    </lineage>
</organism>
<reference evidence="1" key="1">
    <citation type="submission" date="2023-07" db="EMBL/GenBank/DDBJ databases">
        <title>Black Yeasts Isolated from many extreme environments.</title>
        <authorList>
            <person name="Coleine C."/>
            <person name="Stajich J.E."/>
            <person name="Selbmann L."/>
        </authorList>
    </citation>
    <scope>NUCLEOTIDE SEQUENCE</scope>
    <source>
        <strain evidence="1">CCFEE 5714</strain>
    </source>
</reference>
<proteinExistence type="predicted"/>
<accession>A0ACC3N4Q5</accession>
<dbReference type="EMBL" id="JAUTXU010000087">
    <property type="protein sequence ID" value="KAK3710045.1"/>
    <property type="molecule type" value="Genomic_DNA"/>
</dbReference>
<sequence>MAMDTLVYGDVPTMTVAELVAYTKKELDADAERQAKLQAASAGQLPRESQTGVTLDLSNKNIDALPVEVIELIKDRVERLALAHNPSVTLPSQIVQCDRIRYLNIRWNGLVRFPEAVLQLKKLEILDLSKNKIISIPEDIRSMTSLKFLAVARNRIKRLPLALGDMNNLHKLKFDENPIEFPPPEALQMSRESAMSTREADTDLCNTVKRFLKTASLRQKLRTTSEDELNESNVETPRPPKRSATSGRFPIRPSISGIENVSDVKSDLAFDNAAPPIPQRSHARMSSNVSATSTTPPTAKRPGVAPLRTNGNDIMRSRSETVSSSASLRQRRQGFVPTRSRATGDLNSVTEATNEVPDRFSQASTIKATHTRGTSSVSTVNSLLAPSNGAMSSGFTSPAGSPTTGPLDLHYSFSTSSTRPGSRDRLESSELVRGARRLVLTLHQLKGPIAEVILFMNDHHAKAKLHRLAVEAHARAGDANGLLCNLRASSNDLNTIQAIVRGSVGALRSYGTTIAELKRNSSKLIRSAENIYVHGLMLQMYSTMIEVRNICTILGFKVKERSMRRNTPRISQTFSSKSVTPTQPRAPSERRVRRQTGLPSNATTATIRAMAPPPVPLNGNVSRTNTMTSVSAATPRSGESFPPLPPPRSIMSRSNTMRSVMDTGDTGEQFERIFFKLKGACDQAAEALPQCRVEFNGRRDTAQAVGQRSQVQQWGVALQKCDIAITHTKTLKKRLALVKASDLGVQYQRDFWQMCDAFVHSWTDLATVIKEIGGQRVDITNIKNVMREVQKLVKDVSKTIFNSPLYHHALGDKTTGSIVTQGLGQGFQSPMNSAYAAHSSSAGGQNSYITSVPATPLSAALGPAAHATVASTPGSAHGQQRDYFFASDHQASRSQHERSDTVMQPPRQSRRQRERDRERESGSER</sequence>